<dbReference type="Gene3D" id="3.90.1720.10">
    <property type="entry name" value="endopeptidase domain like (from Nostoc punctiforme)"/>
    <property type="match status" value="1"/>
</dbReference>
<evidence type="ECO:0000313" key="2">
    <source>
        <dbReference type="EMBL" id="EGO62372.1"/>
    </source>
</evidence>
<comment type="caution">
    <text evidence="2">The sequence shown here is derived from an EMBL/GenBank/DDBJ whole genome shotgun (WGS) entry which is preliminary data.</text>
</comment>
<name>F7NNK7_9FIRM</name>
<dbReference type="Proteomes" id="UP000003240">
    <property type="component" value="Unassembled WGS sequence"/>
</dbReference>
<evidence type="ECO:0000313" key="3">
    <source>
        <dbReference type="Proteomes" id="UP000003240"/>
    </source>
</evidence>
<dbReference type="EMBL" id="AFGF01000225">
    <property type="protein sequence ID" value="EGO62372.1"/>
    <property type="molecule type" value="Genomic_DNA"/>
</dbReference>
<feature type="region of interest" description="Disordered" evidence="1">
    <location>
        <begin position="45"/>
        <end position="78"/>
    </location>
</feature>
<dbReference type="AlphaFoldDB" id="F7NNK7"/>
<protein>
    <submittedName>
        <fullName evidence="2">Uncharacterized protein</fullName>
    </submittedName>
</protein>
<sequence length="301" mass="34104">DTETANQPLANNFDKDAVAERLEVHEMIFDGVVDLVKTEVEKKRIADEQEAARKKAEDEAAKKKAEEEEAARKEKARIEAEKAEADRLAAEEAKKSAEVAYNPDGNVTIRDAWLPTDPIYTNSEGNRSRENYILGIEQFNVTSNDRYTPYKLGKGDTYCNIYVSDVTQAMGAPIPHWVNQDLEPQFMPIGLNSDERIEWMEARDELNAYGVINWLQVKGPANGWQRVDGMTAQDRANKGYPTVATSPGHVMIVRPAKVEDTYVSIWGPTIAQAGKTNSNYCWVRDKVNQEDFKWAEYWTHN</sequence>
<gene>
    <name evidence="2" type="ORF">ALO_18492</name>
</gene>
<organism evidence="2 3">
    <name type="scientific">Acetonema longum DSM 6540</name>
    <dbReference type="NCBI Taxonomy" id="1009370"/>
    <lineage>
        <taxon>Bacteria</taxon>
        <taxon>Bacillati</taxon>
        <taxon>Bacillota</taxon>
        <taxon>Negativicutes</taxon>
        <taxon>Acetonemataceae</taxon>
        <taxon>Acetonema</taxon>
    </lineage>
</organism>
<evidence type="ECO:0000256" key="1">
    <source>
        <dbReference type="SAM" id="MobiDB-lite"/>
    </source>
</evidence>
<dbReference type="eggNOG" id="COG3409">
    <property type="taxonomic scope" value="Bacteria"/>
</dbReference>
<proteinExistence type="predicted"/>
<reference evidence="2 3" key="1">
    <citation type="journal article" date="2011" name="EMBO J.">
        <title>Structural diversity of bacterial flagellar motors.</title>
        <authorList>
            <person name="Chen S."/>
            <person name="Beeby M."/>
            <person name="Murphy G.E."/>
            <person name="Leadbetter J.R."/>
            <person name="Hendrixson D.R."/>
            <person name="Briegel A."/>
            <person name="Li Z."/>
            <person name="Shi J."/>
            <person name="Tocheva E.I."/>
            <person name="Muller A."/>
            <person name="Dobro M.J."/>
            <person name="Jensen G.J."/>
        </authorList>
    </citation>
    <scope>NUCLEOTIDE SEQUENCE [LARGE SCALE GENOMIC DNA]</scope>
    <source>
        <strain evidence="2 3">DSM 6540</strain>
    </source>
</reference>
<accession>F7NNK7</accession>
<keyword evidence="3" id="KW-1185">Reference proteome</keyword>
<feature type="non-terminal residue" evidence="2">
    <location>
        <position position="1"/>
    </location>
</feature>
<dbReference type="STRING" id="1009370.ALO_18492"/>
<dbReference type="RefSeq" id="WP_004098766.1">
    <property type="nucleotide sequence ID" value="NZ_AFGF01000225.1"/>
</dbReference>